<dbReference type="InterPro" id="IPR011051">
    <property type="entry name" value="RmlC_Cupin_sf"/>
</dbReference>
<dbReference type="AlphaFoldDB" id="E6QKB2"/>
<dbReference type="InterPro" id="IPR000888">
    <property type="entry name" value="RmlC-like"/>
</dbReference>
<dbReference type="PANTHER" id="PTHR21047">
    <property type="entry name" value="DTDP-6-DEOXY-D-GLUCOSE-3,5 EPIMERASE"/>
    <property type="match status" value="1"/>
</dbReference>
<proteinExistence type="predicted"/>
<dbReference type="GO" id="GO:0008830">
    <property type="term" value="F:dTDP-4-dehydrorhamnose 3,5-epimerase activity"/>
    <property type="evidence" value="ECO:0007669"/>
    <property type="project" value="UniProtKB-EC"/>
</dbReference>
<dbReference type="SUPFAM" id="SSF51182">
    <property type="entry name" value="RmlC-like cupins"/>
    <property type="match status" value="1"/>
</dbReference>
<organism evidence="1">
    <name type="scientific">mine drainage metagenome</name>
    <dbReference type="NCBI Taxonomy" id="410659"/>
    <lineage>
        <taxon>unclassified sequences</taxon>
        <taxon>metagenomes</taxon>
        <taxon>ecological metagenomes</taxon>
    </lineage>
</organism>
<dbReference type="NCBIfam" id="TIGR01221">
    <property type="entry name" value="rmlC"/>
    <property type="match status" value="1"/>
</dbReference>
<dbReference type="GO" id="GO:0019305">
    <property type="term" value="P:dTDP-rhamnose biosynthetic process"/>
    <property type="evidence" value="ECO:0007669"/>
    <property type="project" value="TreeGrafter"/>
</dbReference>
<dbReference type="EC" id="5.1.3.13" evidence="1"/>
<accession>E6QKB2</accession>
<keyword evidence="1" id="KW-0413">Isomerase</keyword>
<dbReference type="CDD" id="cd00438">
    <property type="entry name" value="cupin_RmlC"/>
    <property type="match status" value="1"/>
</dbReference>
<dbReference type="PANTHER" id="PTHR21047:SF2">
    <property type="entry name" value="THYMIDINE DIPHOSPHO-4-KETO-RHAMNOSE 3,5-EPIMERASE"/>
    <property type="match status" value="1"/>
</dbReference>
<comment type="caution">
    <text evidence="1">The sequence shown here is derived from an EMBL/GenBank/DDBJ whole genome shotgun (WGS) entry which is preliminary data.</text>
</comment>
<dbReference type="Pfam" id="PF00908">
    <property type="entry name" value="dTDP_sugar_isom"/>
    <property type="match status" value="1"/>
</dbReference>
<dbReference type="GO" id="GO:0000271">
    <property type="term" value="P:polysaccharide biosynthetic process"/>
    <property type="evidence" value="ECO:0007669"/>
    <property type="project" value="TreeGrafter"/>
</dbReference>
<dbReference type="EMBL" id="CABQ01000122">
    <property type="protein sequence ID" value="CBI07679.1"/>
    <property type="molecule type" value="Genomic_DNA"/>
</dbReference>
<protein>
    <submittedName>
        <fullName evidence="1">dTDP-4-dehydrorhamnose 3,5-epimerase (DTDP-4-keto-6-deoxyglucose 3,5-epimerase) (DTDP-L-rhamnose synthetase)</fullName>
        <ecNumber evidence="1">5.1.3.13</ecNumber>
    </submittedName>
</protein>
<dbReference type="Gene3D" id="2.60.120.10">
    <property type="entry name" value="Jelly Rolls"/>
    <property type="match status" value="1"/>
</dbReference>
<sequence length="181" mass="19839">MIETALQGVLILEPTRYSDERGYFMETFNLKSITGIGLPQTWVQDNLSVSKQNVVRGIHYQVEHAQGKLVRAMTGAVRDVVVDLRGKSKTFGQHVTIDLDPDSGRMVWMPAGCGHGFAVTEGPATFTYKVTDYYCAAGERTILWNDPELGINWGVTEAIVSAKDAAGVPFRAAEVFQELGA</sequence>
<reference evidence="1" key="1">
    <citation type="submission" date="2009-10" db="EMBL/GenBank/DDBJ databases">
        <title>Diversity of trophic interactions inside an arsenic-rich microbial ecosystem.</title>
        <authorList>
            <person name="Bertin P.N."/>
            <person name="Heinrich-Salmeron A."/>
            <person name="Pelletier E."/>
            <person name="Goulhen-Chollet F."/>
            <person name="Arsene-Ploetze F."/>
            <person name="Gallien S."/>
            <person name="Calteau A."/>
            <person name="Vallenet D."/>
            <person name="Casiot C."/>
            <person name="Chane-Woon-Ming B."/>
            <person name="Giloteaux L."/>
            <person name="Barakat M."/>
            <person name="Bonnefoy V."/>
            <person name="Bruneel O."/>
            <person name="Chandler M."/>
            <person name="Cleiss J."/>
            <person name="Duran R."/>
            <person name="Elbaz-Poulichet F."/>
            <person name="Fonknechten N."/>
            <person name="Lauga B."/>
            <person name="Mornico D."/>
            <person name="Ortet P."/>
            <person name="Schaeffer C."/>
            <person name="Siguier P."/>
            <person name="Alexander Thil Smith A."/>
            <person name="Van Dorsselaer A."/>
            <person name="Weissenbach J."/>
            <person name="Medigue C."/>
            <person name="Le Paslier D."/>
        </authorList>
    </citation>
    <scope>NUCLEOTIDE SEQUENCE</scope>
</reference>
<name>E6QKB2_9ZZZZ</name>
<dbReference type="GO" id="GO:0005829">
    <property type="term" value="C:cytosol"/>
    <property type="evidence" value="ECO:0007669"/>
    <property type="project" value="TreeGrafter"/>
</dbReference>
<gene>
    <name evidence="1" type="primary">rfbC</name>
    <name evidence="1" type="ORF">CARN6_1049</name>
</gene>
<dbReference type="InterPro" id="IPR014710">
    <property type="entry name" value="RmlC-like_jellyroll"/>
</dbReference>
<evidence type="ECO:0000313" key="1">
    <source>
        <dbReference type="EMBL" id="CBI07679.1"/>
    </source>
</evidence>